<evidence type="ECO:0000256" key="2">
    <source>
        <dbReference type="SAM" id="Phobius"/>
    </source>
</evidence>
<evidence type="ECO:0000256" key="1">
    <source>
        <dbReference type="SAM" id="MobiDB-lite"/>
    </source>
</evidence>
<feature type="non-terminal residue" evidence="3">
    <location>
        <position position="243"/>
    </location>
</feature>
<keyword evidence="4" id="KW-1185">Reference proteome</keyword>
<reference evidence="3" key="1">
    <citation type="journal article" date="2023" name="PhytoFront">
        <title>Draft Genome Resources of Seven Strains of Tilletia horrida, Causal Agent of Kernel Smut of Rice.</title>
        <authorList>
            <person name="Khanal S."/>
            <person name="Antony Babu S."/>
            <person name="Zhou X.G."/>
        </authorList>
    </citation>
    <scope>NUCLEOTIDE SEQUENCE</scope>
    <source>
        <strain evidence="3">TX6</strain>
    </source>
</reference>
<feature type="compositionally biased region" description="Low complexity" evidence="1">
    <location>
        <begin position="108"/>
        <end position="117"/>
    </location>
</feature>
<dbReference type="EMBL" id="JAPDMZ010000373">
    <property type="protein sequence ID" value="KAK0543332.1"/>
    <property type="molecule type" value="Genomic_DNA"/>
</dbReference>
<dbReference type="Proteomes" id="UP001176517">
    <property type="component" value="Unassembled WGS sequence"/>
</dbReference>
<feature type="compositionally biased region" description="Polar residues" evidence="1">
    <location>
        <begin position="123"/>
        <end position="135"/>
    </location>
</feature>
<feature type="compositionally biased region" description="Basic and acidic residues" evidence="1">
    <location>
        <begin position="95"/>
        <end position="107"/>
    </location>
</feature>
<comment type="caution">
    <text evidence="3">The sequence shown here is derived from an EMBL/GenBank/DDBJ whole genome shotgun (WGS) entry which is preliminary data.</text>
</comment>
<dbReference type="AlphaFoldDB" id="A0AAN6GNM2"/>
<feature type="compositionally biased region" description="Polar residues" evidence="1">
    <location>
        <begin position="35"/>
        <end position="69"/>
    </location>
</feature>
<feature type="region of interest" description="Disordered" evidence="1">
    <location>
        <begin position="1"/>
        <end position="142"/>
    </location>
</feature>
<feature type="transmembrane region" description="Helical" evidence="2">
    <location>
        <begin position="195"/>
        <end position="218"/>
    </location>
</feature>
<gene>
    <name evidence="3" type="ORF">OC846_006446</name>
</gene>
<organism evidence="3 4">
    <name type="scientific">Tilletia horrida</name>
    <dbReference type="NCBI Taxonomy" id="155126"/>
    <lineage>
        <taxon>Eukaryota</taxon>
        <taxon>Fungi</taxon>
        <taxon>Dikarya</taxon>
        <taxon>Basidiomycota</taxon>
        <taxon>Ustilaginomycotina</taxon>
        <taxon>Exobasidiomycetes</taxon>
        <taxon>Tilletiales</taxon>
        <taxon>Tilletiaceae</taxon>
        <taxon>Tilletia</taxon>
    </lineage>
</organism>
<name>A0AAN6GNM2_9BASI</name>
<accession>A0AAN6GNM2</accession>
<evidence type="ECO:0000313" key="4">
    <source>
        <dbReference type="Proteomes" id="UP001176517"/>
    </source>
</evidence>
<keyword evidence="2" id="KW-0472">Membrane</keyword>
<keyword evidence="2" id="KW-1133">Transmembrane helix</keyword>
<keyword evidence="2" id="KW-0812">Transmembrane</keyword>
<protein>
    <submittedName>
        <fullName evidence="3">Uncharacterized protein</fullName>
    </submittedName>
</protein>
<evidence type="ECO:0000313" key="3">
    <source>
        <dbReference type="EMBL" id="KAK0543332.1"/>
    </source>
</evidence>
<sequence>MPNVVSKFLSTSIQQNSNKQIGKGSGKKNKGSGAALSSTNNNDAHFTSAPSGTTVTPKSTQGGSWTWLTTKPGWLPSFGAPPAPRNSCTAAILTEDEKRKQEREKAAARAAAKTAAKAKNDNKGTTGADSETASSAPGAIAGPVKEDGVVASGVEGVANAAHWPADAAIAAATTAAANAQSGVLHLRQKMSSVQFSLPTLVLTAVIAFLFGSLVRALLSPADFVLLPQNPYEHFEQQQQQQQR</sequence>
<proteinExistence type="predicted"/>